<evidence type="ECO:0000256" key="1">
    <source>
        <dbReference type="SAM" id="Phobius"/>
    </source>
</evidence>
<keyword evidence="1" id="KW-0812">Transmembrane</keyword>
<feature type="transmembrane region" description="Helical" evidence="1">
    <location>
        <begin position="283"/>
        <end position="305"/>
    </location>
</feature>
<protein>
    <recommendedName>
        <fullName evidence="2">Glycosyltransferase 2-like domain-containing protein</fullName>
    </recommendedName>
</protein>
<dbReference type="PANTHER" id="PTHR43685">
    <property type="entry name" value="GLYCOSYLTRANSFERASE"/>
    <property type="match status" value="1"/>
</dbReference>
<dbReference type="InterPro" id="IPR029044">
    <property type="entry name" value="Nucleotide-diphossugar_trans"/>
</dbReference>
<dbReference type="SUPFAM" id="SSF53448">
    <property type="entry name" value="Nucleotide-diphospho-sugar transferases"/>
    <property type="match status" value="1"/>
</dbReference>
<keyword evidence="1" id="KW-1133">Transmembrane helix</keyword>
<dbReference type="Gene3D" id="3.90.550.10">
    <property type="entry name" value="Spore Coat Polysaccharide Biosynthesis Protein SpsA, Chain A"/>
    <property type="match status" value="1"/>
</dbReference>
<dbReference type="AlphaFoldDB" id="A0A2M8L6E4"/>
<feature type="domain" description="Glycosyltransferase 2-like" evidence="2">
    <location>
        <begin position="8"/>
        <end position="102"/>
    </location>
</feature>
<dbReference type="InterPro" id="IPR001173">
    <property type="entry name" value="Glyco_trans_2-like"/>
</dbReference>
<feature type="transmembrane region" description="Helical" evidence="1">
    <location>
        <begin position="317"/>
        <end position="338"/>
    </location>
</feature>
<evidence type="ECO:0000313" key="3">
    <source>
        <dbReference type="EMBL" id="PJE69348.1"/>
    </source>
</evidence>
<sequence length="383" mass="43916">MSKSLNVSIIIPLKEISQYFREETIPALLGQSYQNLEIIVLPDKPTKEKFPKTRIIPTWPKIGPAEKRNLGAQKAKGEILAFIDDDAYPDKKWLEKAIFYFKSRIPNSKFQINPKSKIPNFSISKFLNLYKTRNRERSIFLKGSSIAAVCGPGVTPPNDPFLAQVSGWMWASLLGSGGAGQYRCWPQKRQEVDDFPTFNLIVKKSDFLKVNGFNANFWPGEDTKLCHDLVYKLGKKIIYDPEILVYHHRRQILKDHLKQIGRYGLHRGFFVKILPKTSKRPGYFLPLLFTAGVLLGPILYLLFFLLKLSLLAKISGVIYLSAMGVYFWGLLLTGFWVFLKSRHILAAVLVMPTIFISHLFYGIMFFRGLTKKVVKSKFSREEI</sequence>
<keyword evidence="1" id="KW-0472">Membrane</keyword>
<organism evidence="3 4">
    <name type="scientific">Candidatus Shapirobacteria bacterium CG10_big_fil_rev_8_21_14_0_10_38_14</name>
    <dbReference type="NCBI Taxonomy" id="1974483"/>
    <lineage>
        <taxon>Bacteria</taxon>
        <taxon>Candidatus Shapironibacteriota</taxon>
    </lineage>
</organism>
<name>A0A2M8L6E4_9BACT</name>
<dbReference type="Proteomes" id="UP000229500">
    <property type="component" value="Unassembled WGS sequence"/>
</dbReference>
<accession>A0A2M8L6E4</accession>
<dbReference type="PANTHER" id="PTHR43685:SF2">
    <property type="entry name" value="GLYCOSYLTRANSFERASE 2-LIKE DOMAIN-CONTAINING PROTEIN"/>
    <property type="match status" value="1"/>
</dbReference>
<evidence type="ECO:0000313" key="4">
    <source>
        <dbReference type="Proteomes" id="UP000229500"/>
    </source>
</evidence>
<proteinExistence type="predicted"/>
<dbReference type="Pfam" id="PF00535">
    <property type="entry name" value="Glycos_transf_2"/>
    <property type="match status" value="1"/>
</dbReference>
<feature type="transmembrane region" description="Helical" evidence="1">
    <location>
        <begin position="344"/>
        <end position="366"/>
    </location>
</feature>
<evidence type="ECO:0000259" key="2">
    <source>
        <dbReference type="Pfam" id="PF00535"/>
    </source>
</evidence>
<dbReference type="EMBL" id="PFEL01000012">
    <property type="protein sequence ID" value="PJE69348.1"/>
    <property type="molecule type" value="Genomic_DNA"/>
</dbReference>
<comment type="caution">
    <text evidence="3">The sequence shown here is derived from an EMBL/GenBank/DDBJ whole genome shotgun (WGS) entry which is preliminary data.</text>
</comment>
<gene>
    <name evidence="3" type="ORF">COU96_00215</name>
</gene>
<reference evidence="4" key="1">
    <citation type="submission" date="2017-09" db="EMBL/GenBank/DDBJ databases">
        <title>Depth-based differentiation of microbial function through sediment-hosted aquifers and enrichment of novel symbionts in the deep terrestrial subsurface.</title>
        <authorList>
            <person name="Probst A.J."/>
            <person name="Ladd B."/>
            <person name="Jarett J.K."/>
            <person name="Geller-Mcgrath D.E."/>
            <person name="Sieber C.M.K."/>
            <person name="Emerson J.B."/>
            <person name="Anantharaman K."/>
            <person name="Thomas B.C."/>
            <person name="Malmstrom R."/>
            <person name="Stieglmeier M."/>
            <person name="Klingl A."/>
            <person name="Woyke T."/>
            <person name="Ryan C.M."/>
            <person name="Banfield J.F."/>
        </authorList>
    </citation>
    <scope>NUCLEOTIDE SEQUENCE [LARGE SCALE GENOMIC DNA]</scope>
</reference>
<dbReference type="InterPro" id="IPR050834">
    <property type="entry name" value="Glycosyltransf_2"/>
</dbReference>